<dbReference type="Gene3D" id="1.25.40.20">
    <property type="entry name" value="Ankyrin repeat-containing domain"/>
    <property type="match status" value="2"/>
</dbReference>
<feature type="repeat" description="ANK" evidence="5">
    <location>
        <begin position="245"/>
        <end position="277"/>
    </location>
</feature>
<dbReference type="EMBL" id="JAFDVH010000016">
    <property type="protein sequence ID" value="KAG7462469.1"/>
    <property type="molecule type" value="Genomic_DNA"/>
</dbReference>
<dbReference type="GO" id="GO:0005634">
    <property type="term" value="C:nucleus"/>
    <property type="evidence" value="ECO:0007669"/>
    <property type="project" value="UniProtKB-SubCell"/>
</dbReference>
<dbReference type="FunFam" id="1.25.40.20:FF:000093">
    <property type="entry name" value="ankyrin repeat domain-containing protein 2"/>
    <property type="match status" value="1"/>
</dbReference>
<dbReference type="Pfam" id="PF13637">
    <property type="entry name" value="Ank_4"/>
    <property type="match status" value="1"/>
</dbReference>
<name>A0A9D3PMH7_MEGAT</name>
<dbReference type="GO" id="GO:0061629">
    <property type="term" value="F:RNA polymerase II-specific DNA-binding transcription factor binding"/>
    <property type="evidence" value="ECO:0007669"/>
    <property type="project" value="TreeGrafter"/>
</dbReference>
<dbReference type="AlphaFoldDB" id="A0A9D3PMH7"/>
<dbReference type="Pfam" id="PF12796">
    <property type="entry name" value="Ank_2"/>
    <property type="match status" value="1"/>
</dbReference>
<dbReference type="PROSITE" id="PS50297">
    <property type="entry name" value="ANK_REP_REGION"/>
    <property type="match status" value="3"/>
</dbReference>
<dbReference type="PANTHER" id="PTHR24126">
    <property type="entry name" value="ANKYRIN REPEAT, PH AND SEC7 DOMAIN CONTAINING PROTEIN SECG-RELATED"/>
    <property type="match status" value="1"/>
</dbReference>
<dbReference type="PROSITE" id="PS50088">
    <property type="entry name" value="ANK_REPEAT"/>
    <property type="match status" value="4"/>
</dbReference>
<evidence type="ECO:0000313" key="7">
    <source>
        <dbReference type="Proteomes" id="UP001046870"/>
    </source>
</evidence>
<feature type="repeat" description="ANK" evidence="5">
    <location>
        <begin position="146"/>
        <end position="178"/>
    </location>
</feature>
<keyword evidence="4" id="KW-0539">Nucleus</keyword>
<comment type="caution">
    <text evidence="6">The sequence shown here is derived from an EMBL/GenBank/DDBJ whole genome shotgun (WGS) entry which is preliminary data.</text>
</comment>
<dbReference type="GO" id="GO:0006357">
    <property type="term" value="P:regulation of transcription by RNA polymerase II"/>
    <property type="evidence" value="ECO:0007669"/>
    <property type="project" value="TreeGrafter"/>
</dbReference>
<proteinExistence type="predicted"/>
<gene>
    <name evidence="6" type="ORF">MATL_G00185160</name>
</gene>
<feature type="repeat" description="ANK" evidence="5">
    <location>
        <begin position="183"/>
        <end position="211"/>
    </location>
</feature>
<dbReference type="GO" id="GO:0005737">
    <property type="term" value="C:cytoplasm"/>
    <property type="evidence" value="ECO:0007669"/>
    <property type="project" value="UniProtKB-ARBA"/>
</dbReference>
<keyword evidence="7" id="KW-1185">Reference proteome</keyword>
<evidence type="ECO:0008006" key="8">
    <source>
        <dbReference type="Google" id="ProtNLM"/>
    </source>
</evidence>
<dbReference type="InterPro" id="IPR002110">
    <property type="entry name" value="Ankyrin_rpt"/>
</dbReference>
<evidence type="ECO:0000256" key="5">
    <source>
        <dbReference type="PROSITE-ProRule" id="PRU00023"/>
    </source>
</evidence>
<keyword evidence="3 5" id="KW-0040">ANK repeat</keyword>
<dbReference type="PANTHER" id="PTHR24126:SF3">
    <property type="entry name" value="ANKYRIN REPEAT DOMAIN-CONTAINING PROTEIN 2"/>
    <property type="match status" value="1"/>
</dbReference>
<dbReference type="PRINTS" id="PR01415">
    <property type="entry name" value="ANKYRIN"/>
</dbReference>
<keyword evidence="2" id="KW-0677">Repeat</keyword>
<evidence type="ECO:0000256" key="2">
    <source>
        <dbReference type="ARBA" id="ARBA00022737"/>
    </source>
</evidence>
<evidence type="ECO:0000256" key="4">
    <source>
        <dbReference type="ARBA" id="ARBA00023242"/>
    </source>
</evidence>
<dbReference type="Proteomes" id="UP001046870">
    <property type="component" value="Chromosome 16"/>
</dbReference>
<dbReference type="InterPro" id="IPR036770">
    <property type="entry name" value="Ankyrin_rpt-contain_sf"/>
</dbReference>
<evidence type="ECO:0000256" key="1">
    <source>
        <dbReference type="ARBA" id="ARBA00004123"/>
    </source>
</evidence>
<reference evidence="6" key="1">
    <citation type="submission" date="2021-01" db="EMBL/GenBank/DDBJ databases">
        <authorList>
            <person name="Zahm M."/>
            <person name="Roques C."/>
            <person name="Cabau C."/>
            <person name="Klopp C."/>
            <person name="Donnadieu C."/>
            <person name="Jouanno E."/>
            <person name="Lampietro C."/>
            <person name="Louis A."/>
            <person name="Herpin A."/>
            <person name="Echchiki A."/>
            <person name="Berthelot C."/>
            <person name="Parey E."/>
            <person name="Roest-Crollius H."/>
            <person name="Braasch I."/>
            <person name="Postlethwait J."/>
            <person name="Bobe J."/>
            <person name="Montfort J."/>
            <person name="Bouchez O."/>
            <person name="Begum T."/>
            <person name="Mejri S."/>
            <person name="Adams A."/>
            <person name="Chen W.-J."/>
            <person name="Guiguen Y."/>
        </authorList>
    </citation>
    <scope>NUCLEOTIDE SEQUENCE</scope>
    <source>
        <strain evidence="6">YG-15Mar2019-1</strain>
        <tissue evidence="6">Brain</tissue>
    </source>
</reference>
<dbReference type="SUPFAM" id="SSF48403">
    <property type="entry name" value="Ankyrin repeat"/>
    <property type="match status" value="1"/>
</dbReference>
<sequence>MDDEVQWATGVIDKKVELENKSERLKALTRKPGIMKMDTPGLEEEKFIKSLNRRVMDIKATEHVWKRSSDLHQEIVDLGGAENLTKLRKKRKSRKDEAAPSSRAVVEVVIGPVDPSDFLRAAVQGRVKVIERFLEDGGNPNTCDEFKRTALHRASLEGHTDIVHKLLDKGADINFKDRLDCRAVHWACRGGKLGTLKALQNRGADLNVKDRLMSTPLHVATRTGHYDVVEHLLSSGIKINAKDREGDTALHDAVRLNRYKIVKLLILRGADMKVKNAEGVTATEQVKQWQFDTKETLERLDGMKDVGMV</sequence>
<evidence type="ECO:0000313" key="6">
    <source>
        <dbReference type="EMBL" id="KAG7462469.1"/>
    </source>
</evidence>
<accession>A0A9D3PMH7</accession>
<dbReference type="OrthoDB" id="426293at2759"/>
<organism evidence="6 7">
    <name type="scientific">Megalops atlanticus</name>
    <name type="common">Tarpon</name>
    <name type="synonym">Clupea gigantea</name>
    <dbReference type="NCBI Taxonomy" id="7932"/>
    <lineage>
        <taxon>Eukaryota</taxon>
        <taxon>Metazoa</taxon>
        <taxon>Chordata</taxon>
        <taxon>Craniata</taxon>
        <taxon>Vertebrata</taxon>
        <taxon>Euteleostomi</taxon>
        <taxon>Actinopterygii</taxon>
        <taxon>Neopterygii</taxon>
        <taxon>Teleostei</taxon>
        <taxon>Elopiformes</taxon>
        <taxon>Megalopidae</taxon>
        <taxon>Megalops</taxon>
    </lineage>
</organism>
<evidence type="ECO:0000256" key="3">
    <source>
        <dbReference type="ARBA" id="ARBA00023043"/>
    </source>
</evidence>
<protein>
    <recommendedName>
        <fullName evidence="8">Ankyrin repeat domain-containing protein 2</fullName>
    </recommendedName>
</protein>
<dbReference type="SMART" id="SM00248">
    <property type="entry name" value="ANK"/>
    <property type="match status" value="5"/>
</dbReference>
<comment type="subcellular location">
    <subcellularLocation>
        <location evidence="1">Nucleus</location>
    </subcellularLocation>
</comment>
<feature type="repeat" description="ANK" evidence="5">
    <location>
        <begin position="212"/>
        <end position="244"/>
    </location>
</feature>